<dbReference type="InterPro" id="IPR017850">
    <property type="entry name" value="Alkaline_phosphatase_core_sf"/>
</dbReference>
<keyword evidence="5 9" id="KW-0378">Hydrolase</keyword>
<keyword evidence="4 7" id="KW-0732">Signal</keyword>
<evidence type="ECO:0000259" key="8">
    <source>
        <dbReference type="Pfam" id="PF00884"/>
    </source>
</evidence>
<evidence type="ECO:0000313" key="9">
    <source>
        <dbReference type="EMBL" id="QDT60276.1"/>
    </source>
</evidence>
<dbReference type="EMBL" id="CP036272">
    <property type="protein sequence ID" value="QDT60276.1"/>
    <property type="molecule type" value="Genomic_DNA"/>
</dbReference>
<dbReference type="PROSITE" id="PS00523">
    <property type="entry name" value="SULFATASE_1"/>
    <property type="match status" value="1"/>
</dbReference>
<evidence type="ECO:0000256" key="1">
    <source>
        <dbReference type="ARBA" id="ARBA00001913"/>
    </source>
</evidence>
<feature type="domain" description="Sulfatase N-terminal" evidence="8">
    <location>
        <begin position="35"/>
        <end position="392"/>
    </location>
</feature>
<dbReference type="Proteomes" id="UP000315003">
    <property type="component" value="Chromosome"/>
</dbReference>
<keyword evidence="6" id="KW-0106">Calcium</keyword>
<dbReference type="GO" id="GO:0046872">
    <property type="term" value="F:metal ion binding"/>
    <property type="evidence" value="ECO:0007669"/>
    <property type="project" value="UniProtKB-KW"/>
</dbReference>
<dbReference type="PANTHER" id="PTHR42693">
    <property type="entry name" value="ARYLSULFATASE FAMILY MEMBER"/>
    <property type="match status" value="1"/>
</dbReference>
<dbReference type="InterPro" id="IPR024607">
    <property type="entry name" value="Sulfatase_CS"/>
</dbReference>
<evidence type="ECO:0000256" key="7">
    <source>
        <dbReference type="SAM" id="SignalP"/>
    </source>
</evidence>
<proteinExistence type="inferred from homology"/>
<evidence type="ECO:0000256" key="4">
    <source>
        <dbReference type="ARBA" id="ARBA00022729"/>
    </source>
</evidence>
<dbReference type="InterPro" id="IPR000917">
    <property type="entry name" value="Sulfatase_N"/>
</dbReference>
<dbReference type="SUPFAM" id="SSF53649">
    <property type="entry name" value="Alkaline phosphatase-like"/>
    <property type="match status" value="1"/>
</dbReference>
<dbReference type="EC" id="3.1.6.1" evidence="9"/>
<keyword evidence="10" id="KW-1185">Reference proteome</keyword>
<feature type="chain" id="PRO_5022169758" evidence="7">
    <location>
        <begin position="29"/>
        <end position="523"/>
    </location>
</feature>
<sequence precursor="true">MLEMKRLSFVLLAVLVAVTLCIPKAANATELAKQPNIMVFLIDDMGVMDTSLPFLTDADGQPKRYPLNDYYHTPGMERLAQQGIRFNQFYAMSVCSPTRISIMTGQNAARHRATNWINPANDNRGKYGASEWNWMGLKKGDVTLPGVLREQGYQTIHVGKGHFGPTKSEGADPANLGFDVNVAGAAFGAPGSYFGEKHYGGASRRKHHAVPGLEAYHDTPTFLTEALTLEAKKVVSETVETGKPFYLYFAHYAVHAPFDSDPRFADRYKDSGKPANAQAFATLIEGMDKSLNDMLDHLDKIGEAENTLVLFLGDNGSDAPLGNQHTVACAAPLRGKKGAHYEGGMRVPFIAAWAKRNDDNPLQKQLQIPANVIQDQVASVCDLFPTIAQVTGTKMPAGHVIDGKPLQTLLTGQADSSRDEQFLMHYPHGVHRSNYYTVWRNGDWKAIYHALPSEKSTGGSIQSTSHYQLFHLKDDPFESNDLAKKQPEVLKRMIGEMAEQLKAHQAVYPVDAAGKELPPVLPE</sequence>
<accession>A0A517SVX3</accession>
<evidence type="ECO:0000256" key="3">
    <source>
        <dbReference type="ARBA" id="ARBA00022723"/>
    </source>
</evidence>
<dbReference type="AlphaFoldDB" id="A0A517SVX3"/>
<evidence type="ECO:0000256" key="2">
    <source>
        <dbReference type="ARBA" id="ARBA00008779"/>
    </source>
</evidence>
<evidence type="ECO:0000256" key="6">
    <source>
        <dbReference type="ARBA" id="ARBA00022837"/>
    </source>
</evidence>
<feature type="signal peptide" evidence="7">
    <location>
        <begin position="1"/>
        <end position="28"/>
    </location>
</feature>
<gene>
    <name evidence="9" type="primary">atsA_40</name>
    <name evidence="9" type="ORF">SV7mr_27960</name>
</gene>
<dbReference type="Gene3D" id="3.30.1120.10">
    <property type="match status" value="1"/>
</dbReference>
<evidence type="ECO:0000313" key="10">
    <source>
        <dbReference type="Proteomes" id="UP000315003"/>
    </source>
</evidence>
<dbReference type="InterPro" id="IPR050738">
    <property type="entry name" value="Sulfatase"/>
</dbReference>
<organism evidence="9 10">
    <name type="scientific">Stieleria bergensis</name>
    <dbReference type="NCBI Taxonomy" id="2528025"/>
    <lineage>
        <taxon>Bacteria</taxon>
        <taxon>Pseudomonadati</taxon>
        <taxon>Planctomycetota</taxon>
        <taxon>Planctomycetia</taxon>
        <taxon>Pirellulales</taxon>
        <taxon>Pirellulaceae</taxon>
        <taxon>Stieleria</taxon>
    </lineage>
</organism>
<keyword evidence="3" id="KW-0479">Metal-binding</keyword>
<dbReference type="GO" id="GO:0004065">
    <property type="term" value="F:arylsulfatase activity"/>
    <property type="evidence" value="ECO:0007669"/>
    <property type="project" value="UniProtKB-EC"/>
</dbReference>
<comment type="similarity">
    <text evidence="2">Belongs to the sulfatase family.</text>
</comment>
<comment type="cofactor">
    <cofactor evidence="1">
        <name>Ca(2+)</name>
        <dbReference type="ChEBI" id="CHEBI:29108"/>
    </cofactor>
</comment>
<name>A0A517SVX3_9BACT</name>
<evidence type="ECO:0000256" key="5">
    <source>
        <dbReference type="ARBA" id="ARBA00022801"/>
    </source>
</evidence>
<dbReference type="Gene3D" id="3.40.720.10">
    <property type="entry name" value="Alkaline Phosphatase, subunit A"/>
    <property type="match status" value="1"/>
</dbReference>
<protein>
    <submittedName>
        <fullName evidence="9">Arylsulfatase</fullName>
        <ecNumber evidence="9">3.1.6.1</ecNumber>
    </submittedName>
</protein>
<dbReference type="PANTHER" id="PTHR42693:SF42">
    <property type="entry name" value="ARYLSULFATASE G"/>
    <property type="match status" value="1"/>
</dbReference>
<dbReference type="Pfam" id="PF00884">
    <property type="entry name" value="Sulfatase"/>
    <property type="match status" value="1"/>
</dbReference>
<reference evidence="9 10" key="1">
    <citation type="submission" date="2019-02" db="EMBL/GenBank/DDBJ databases">
        <title>Deep-cultivation of Planctomycetes and their phenomic and genomic characterization uncovers novel biology.</title>
        <authorList>
            <person name="Wiegand S."/>
            <person name="Jogler M."/>
            <person name="Boedeker C."/>
            <person name="Pinto D."/>
            <person name="Vollmers J."/>
            <person name="Rivas-Marin E."/>
            <person name="Kohn T."/>
            <person name="Peeters S.H."/>
            <person name="Heuer A."/>
            <person name="Rast P."/>
            <person name="Oberbeckmann S."/>
            <person name="Bunk B."/>
            <person name="Jeske O."/>
            <person name="Meyerdierks A."/>
            <person name="Storesund J.E."/>
            <person name="Kallscheuer N."/>
            <person name="Luecker S."/>
            <person name="Lage O.M."/>
            <person name="Pohl T."/>
            <person name="Merkel B.J."/>
            <person name="Hornburger P."/>
            <person name="Mueller R.-W."/>
            <person name="Bruemmer F."/>
            <person name="Labrenz M."/>
            <person name="Spormann A.M."/>
            <person name="Op den Camp H."/>
            <person name="Overmann J."/>
            <person name="Amann R."/>
            <person name="Jetten M.S.M."/>
            <person name="Mascher T."/>
            <person name="Medema M.H."/>
            <person name="Devos D.P."/>
            <person name="Kaster A.-K."/>
            <person name="Ovreas L."/>
            <person name="Rohde M."/>
            <person name="Galperin M.Y."/>
            <person name="Jogler C."/>
        </authorList>
    </citation>
    <scope>NUCLEOTIDE SEQUENCE [LARGE SCALE GENOMIC DNA]</scope>
    <source>
        <strain evidence="9 10">SV_7m_r</strain>
    </source>
</reference>